<dbReference type="AlphaFoldDB" id="A0A485KNX4"/>
<dbReference type="EMBL" id="CAADRA010005177">
    <property type="protein sequence ID" value="VFT86566.1"/>
    <property type="molecule type" value="Genomic_DNA"/>
</dbReference>
<evidence type="ECO:0000256" key="4">
    <source>
        <dbReference type="PROSITE-ProRule" id="PRU00175"/>
    </source>
</evidence>
<organism evidence="7 8">
    <name type="scientific">Aphanomyces stellatus</name>
    <dbReference type="NCBI Taxonomy" id="120398"/>
    <lineage>
        <taxon>Eukaryota</taxon>
        <taxon>Sar</taxon>
        <taxon>Stramenopiles</taxon>
        <taxon>Oomycota</taxon>
        <taxon>Saprolegniomycetes</taxon>
        <taxon>Saprolegniales</taxon>
        <taxon>Verrucalvaceae</taxon>
        <taxon>Aphanomyces</taxon>
    </lineage>
</organism>
<keyword evidence="1" id="KW-0479">Metal-binding</keyword>
<dbReference type="PROSITE" id="PS50089">
    <property type="entry name" value="ZF_RING_2"/>
    <property type="match status" value="1"/>
</dbReference>
<dbReference type="Gene3D" id="3.30.40.10">
    <property type="entry name" value="Zinc/RING finger domain, C3HC4 (zinc finger)"/>
    <property type="match status" value="1"/>
</dbReference>
<reference evidence="7 8" key="1">
    <citation type="submission" date="2019-03" db="EMBL/GenBank/DDBJ databases">
        <authorList>
            <person name="Gaulin E."/>
            <person name="Dumas B."/>
        </authorList>
    </citation>
    <scope>NUCLEOTIDE SEQUENCE [LARGE SCALE GENOMIC DNA]</scope>
    <source>
        <strain evidence="7">CBS 568.67</strain>
    </source>
</reference>
<dbReference type="SUPFAM" id="SSF57850">
    <property type="entry name" value="RING/U-box"/>
    <property type="match status" value="1"/>
</dbReference>
<dbReference type="Pfam" id="PF13923">
    <property type="entry name" value="zf-C3HC4_2"/>
    <property type="match status" value="1"/>
</dbReference>
<evidence type="ECO:0000256" key="1">
    <source>
        <dbReference type="ARBA" id="ARBA00022723"/>
    </source>
</evidence>
<dbReference type="InterPro" id="IPR013083">
    <property type="entry name" value="Znf_RING/FYVE/PHD"/>
</dbReference>
<dbReference type="EMBL" id="VJMH01005156">
    <property type="protein sequence ID" value="KAF0699760.1"/>
    <property type="molecule type" value="Genomic_DNA"/>
</dbReference>
<gene>
    <name evidence="7" type="primary">Aste57867_9687</name>
    <name evidence="6" type="ORF">As57867_009649</name>
    <name evidence="7" type="ORF">ASTE57867_9687</name>
</gene>
<protein>
    <submittedName>
        <fullName evidence="7">Aste57867_9687 protein</fullName>
    </submittedName>
</protein>
<name>A0A485KNX4_9STRA</name>
<feature type="domain" description="RING-type" evidence="5">
    <location>
        <begin position="45"/>
        <end position="85"/>
    </location>
</feature>
<dbReference type="Proteomes" id="UP000332933">
    <property type="component" value="Unassembled WGS sequence"/>
</dbReference>
<accession>A0A485KNX4</accession>
<evidence type="ECO:0000313" key="6">
    <source>
        <dbReference type="EMBL" id="KAF0699760.1"/>
    </source>
</evidence>
<evidence type="ECO:0000313" key="8">
    <source>
        <dbReference type="Proteomes" id="UP000332933"/>
    </source>
</evidence>
<keyword evidence="8" id="KW-1185">Reference proteome</keyword>
<sequence length="341" mass="39010">MMYFDVRLSTDRSMEKERPQFPFPKQPCPVMTFVPTFSDPKDVECPLCYDLFRDPVQVDATCRHHFCRPCIQGWLQDHESCPCDRNVCVGYSQPAPQLMAALSQVEFTCDCLWEGKWVDHQTCPLVKCSWCNWTSYTNGKSHVVSKAQGESARSQHLVTCPSLEHAVPVDRWVNGAGGLRFGMSVNDVHEWLFGDSIDYTFSDYPLAPEVTNFECRYFWHPTARVSNKFPDLPSDVLYNRDSYCCFLFEKDAGLRCISFRLFELNDDDDTMPRCLTYFSQHFKASLDAQRAAVVPAIPNCTIAMSHLRGKFHDEPGLLQTFVEFVDPRNVPLNGLNYGLSA</sequence>
<evidence type="ECO:0000256" key="3">
    <source>
        <dbReference type="ARBA" id="ARBA00022833"/>
    </source>
</evidence>
<dbReference type="OrthoDB" id="654191at2759"/>
<dbReference type="InterPro" id="IPR017907">
    <property type="entry name" value="Znf_RING_CS"/>
</dbReference>
<reference evidence="6" key="2">
    <citation type="submission" date="2019-06" db="EMBL/GenBank/DDBJ databases">
        <title>Genomics analysis of Aphanomyces spp. identifies a new class of oomycete effector associated with host adaptation.</title>
        <authorList>
            <person name="Gaulin E."/>
        </authorList>
    </citation>
    <scope>NUCLEOTIDE SEQUENCE</scope>
    <source>
        <strain evidence="6">CBS 578.67</strain>
    </source>
</reference>
<dbReference type="PROSITE" id="PS00518">
    <property type="entry name" value="ZF_RING_1"/>
    <property type="match status" value="1"/>
</dbReference>
<keyword evidence="3" id="KW-0862">Zinc</keyword>
<proteinExistence type="predicted"/>
<dbReference type="InterPro" id="IPR001841">
    <property type="entry name" value="Znf_RING"/>
</dbReference>
<evidence type="ECO:0000259" key="5">
    <source>
        <dbReference type="PROSITE" id="PS50089"/>
    </source>
</evidence>
<evidence type="ECO:0000313" key="7">
    <source>
        <dbReference type="EMBL" id="VFT86566.1"/>
    </source>
</evidence>
<evidence type="ECO:0000256" key="2">
    <source>
        <dbReference type="ARBA" id="ARBA00022771"/>
    </source>
</evidence>
<dbReference type="GO" id="GO:0008270">
    <property type="term" value="F:zinc ion binding"/>
    <property type="evidence" value="ECO:0007669"/>
    <property type="project" value="UniProtKB-KW"/>
</dbReference>
<keyword evidence="2 4" id="KW-0863">Zinc-finger</keyword>